<dbReference type="Proteomes" id="UP000325313">
    <property type="component" value="Unassembled WGS sequence"/>
</dbReference>
<evidence type="ECO:0000313" key="1">
    <source>
        <dbReference type="EMBL" id="KAA1126742.1"/>
    </source>
</evidence>
<name>A0A5B0RN28_PUCGR</name>
<dbReference type="InterPro" id="IPR006966">
    <property type="entry name" value="Peroxin-3"/>
</dbReference>
<accession>A0A5B0RN28</accession>
<dbReference type="Pfam" id="PF04882">
    <property type="entry name" value="Peroxin-3"/>
    <property type="match status" value="1"/>
</dbReference>
<sequence>MNVPPLVMNDKTRLRDNEQVELWPEPVDSLDSPTERRYLTFSYWYLHQGWLVLARRTRTAVVDALASRNLKYFVSASDLLEIFDLVRKKFCTNLTADE</sequence>
<dbReference type="PANTHER" id="PTHR28080">
    <property type="entry name" value="PEROXISOMAL BIOGENESIS FACTOR 3"/>
    <property type="match status" value="1"/>
</dbReference>
<dbReference type="EMBL" id="VDEP01000170">
    <property type="protein sequence ID" value="KAA1126742.1"/>
    <property type="molecule type" value="Genomic_DNA"/>
</dbReference>
<gene>
    <name evidence="1" type="primary">PEX3_6</name>
    <name evidence="1" type="ORF">PGTUg99_012571</name>
</gene>
<organism evidence="1 2">
    <name type="scientific">Puccinia graminis f. sp. tritici</name>
    <dbReference type="NCBI Taxonomy" id="56615"/>
    <lineage>
        <taxon>Eukaryota</taxon>
        <taxon>Fungi</taxon>
        <taxon>Dikarya</taxon>
        <taxon>Basidiomycota</taxon>
        <taxon>Pucciniomycotina</taxon>
        <taxon>Pucciniomycetes</taxon>
        <taxon>Pucciniales</taxon>
        <taxon>Pucciniaceae</taxon>
        <taxon>Puccinia</taxon>
    </lineage>
</organism>
<dbReference type="GO" id="GO:0005778">
    <property type="term" value="C:peroxisomal membrane"/>
    <property type="evidence" value="ECO:0007669"/>
    <property type="project" value="InterPro"/>
</dbReference>
<proteinExistence type="predicted"/>
<comment type="caution">
    <text evidence="1">The sequence shown here is derived from an EMBL/GenBank/DDBJ whole genome shotgun (WGS) entry which is preliminary data.</text>
</comment>
<dbReference type="GO" id="GO:0045046">
    <property type="term" value="P:protein import into peroxisome membrane"/>
    <property type="evidence" value="ECO:0007669"/>
    <property type="project" value="TreeGrafter"/>
</dbReference>
<protein>
    <submittedName>
        <fullName evidence="1">Peroxin</fullName>
    </submittedName>
</protein>
<dbReference type="PANTHER" id="PTHR28080:SF1">
    <property type="entry name" value="PEROXISOMAL BIOGENESIS FACTOR 3"/>
    <property type="match status" value="1"/>
</dbReference>
<evidence type="ECO:0000313" key="2">
    <source>
        <dbReference type="Proteomes" id="UP000325313"/>
    </source>
</evidence>
<dbReference type="AlphaFoldDB" id="A0A5B0RN28"/>
<reference evidence="1 2" key="1">
    <citation type="submission" date="2019-05" db="EMBL/GenBank/DDBJ databases">
        <title>Emergence of the Ug99 lineage of the wheat stem rust pathogen through somatic hybridization.</title>
        <authorList>
            <person name="Li F."/>
            <person name="Upadhyaya N.M."/>
            <person name="Sperschneider J."/>
            <person name="Matny O."/>
            <person name="Nguyen-Phuc H."/>
            <person name="Mago R."/>
            <person name="Raley C."/>
            <person name="Miller M.E."/>
            <person name="Silverstein K.A.T."/>
            <person name="Henningsen E."/>
            <person name="Hirsch C.D."/>
            <person name="Visser B."/>
            <person name="Pretorius Z.A."/>
            <person name="Steffenson B.J."/>
            <person name="Schwessinger B."/>
            <person name="Dodds P.N."/>
            <person name="Figueroa M."/>
        </authorList>
    </citation>
    <scope>NUCLEOTIDE SEQUENCE [LARGE SCALE GENOMIC DNA]</scope>
    <source>
        <strain evidence="1 2">Ug99</strain>
    </source>
</reference>
<dbReference type="GO" id="GO:0030674">
    <property type="term" value="F:protein-macromolecule adaptor activity"/>
    <property type="evidence" value="ECO:0007669"/>
    <property type="project" value="TreeGrafter"/>
</dbReference>